<dbReference type="CDD" id="cd07989">
    <property type="entry name" value="LPLAT_AGPAT-like"/>
    <property type="match status" value="1"/>
</dbReference>
<evidence type="ECO:0000313" key="9">
    <source>
        <dbReference type="Proteomes" id="UP000190935"/>
    </source>
</evidence>
<dbReference type="PANTHER" id="PTHR10434">
    <property type="entry name" value="1-ACYL-SN-GLYCEROL-3-PHOSPHATE ACYLTRANSFERASE"/>
    <property type="match status" value="1"/>
</dbReference>
<dbReference type="PANTHER" id="PTHR10434:SF59">
    <property type="entry name" value="1-ACYL-SN-GLYCEROL-3-PHOSPHATE ACYLTRANSFERASE"/>
    <property type="match status" value="1"/>
</dbReference>
<keyword evidence="3" id="KW-1208">Phospholipid metabolism</keyword>
<evidence type="ECO:0000313" key="8">
    <source>
        <dbReference type="Proteomes" id="UP000051491"/>
    </source>
</evidence>
<dbReference type="AlphaFoldDB" id="A0A0R2KAU1"/>
<dbReference type="OrthoDB" id="2040407at2"/>
<evidence type="ECO:0000313" key="7">
    <source>
        <dbReference type="EMBL" id="SFV41590.1"/>
    </source>
</evidence>
<evidence type="ECO:0000259" key="5">
    <source>
        <dbReference type="SMART" id="SM00563"/>
    </source>
</evidence>
<evidence type="ECO:0000313" key="6">
    <source>
        <dbReference type="EMBL" id="KRN86594.1"/>
    </source>
</evidence>
<keyword evidence="2" id="KW-0444">Lipid biosynthesis</keyword>
<name>A0A0R2KAU1_9LACO</name>
<reference evidence="6 8" key="1">
    <citation type="journal article" date="2015" name="Genome Announc.">
        <title>Expanding the biotechnology potential of lactobacilli through comparative genomics of 213 strains and associated genera.</title>
        <authorList>
            <person name="Sun Z."/>
            <person name="Harris H.M."/>
            <person name="McCann A."/>
            <person name="Guo C."/>
            <person name="Argimon S."/>
            <person name="Zhang W."/>
            <person name="Yang X."/>
            <person name="Jeffery I.B."/>
            <person name="Cooney J.C."/>
            <person name="Kagawa T.F."/>
            <person name="Liu W."/>
            <person name="Song Y."/>
            <person name="Salvetti E."/>
            <person name="Wrobel A."/>
            <person name="Rasinkangas P."/>
            <person name="Parkhill J."/>
            <person name="Rea M.C."/>
            <person name="O'Sullivan O."/>
            <person name="Ritari J."/>
            <person name="Douillard F.P."/>
            <person name="Paul Ross R."/>
            <person name="Yang R."/>
            <person name="Briner A.E."/>
            <person name="Felis G.E."/>
            <person name="de Vos W.M."/>
            <person name="Barrangou R."/>
            <person name="Klaenhammer T.R."/>
            <person name="Caufield P.W."/>
            <person name="Cui Y."/>
            <person name="Zhang H."/>
            <person name="O'Toole P.W."/>
        </authorList>
    </citation>
    <scope>NUCLEOTIDE SEQUENCE [LARGE SCALE GENOMIC DNA]</scope>
    <source>
        <strain evidence="6 8">DSM 15353</strain>
    </source>
</reference>
<dbReference type="GeneID" id="95350263"/>
<dbReference type="GO" id="GO:0003841">
    <property type="term" value="F:1-acylglycerol-3-phosphate O-acyltransferase activity"/>
    <property type="evidence" value="ECO:0007669"/>
    <property type="project" value="TreeGrafter"/>
</dbReference>
<keyword evidence="2" id="KW-0594">Phospholipid biosynthesis</keyword>
<reference evidence="9" key="3">
    <citation type="submission" date="2016-11" db="EMBL/GenBank/DDBJ databases">
        <authorList>
            <person name="Papadimitriou K."/>
        </authorList>
    </citation>
    <scope>NUCLEOTIDE SEQUENCE [LARGE SCALE GENOMIC DNA]</scope>
    <source>
        <strain evidence="9">ACA-DC 1533</strain>
    </source>
</reference>
<organism evidence="6 8">
    <name type="scientific">Ligilactobacillus acidipiscis</name>
    <dbReference type="NCBI Taxonomy" id="89059"/>
    <lineage>
        <taxon>Bacteria</taxon>
        <taxon>Bacillati</taxon>
        <taxon>Bacillota</taxon>
        <taxon>Bacilli</taxon>
        <taxon>Lactobacillales</taxon>
        <taxon>Lactobacillaceae</taxon>
        <taxon>Ligilactobacillus</taxon>
    </lineage>
</organism>
<sequence>MIIGGDKTKVVENIKDLAEKRQLNSKVEVDDPNMSEQEEQQLLTDFIAERATLSYHSKNMIARQGMALATDILNKQTIVTGAQNIMGIIGGAIVTSNHFNPLENTAIRYALKKVNNKRLFVISQPTNFKMTGWVGFFLKYADTLPISRSIHYMGRTFPTLLQNIFEKNNYVLIYPEKEMWFNYRKPRPFKRGPYYYAARFNVPIISCFVEMVPQEENDNEQFKQINYKVHILKPIYPDQNKSNDENSLAMMQQDYLQKKETYETAYHTKLTYDFEDGDVVGWNGPKI</sequence>
<reference evidence="7" key="2">
    <citation type="submission" date="2016-11" db="EMBL/GenBank/DDBJ databases">
        <authorList>
            <person name="Jaros S."/>
            <person name="Januszkiewicz K."/>
            <person name="Wedrychowicz H."/>
        </authorList>
    </citation>
    <scope>NUCLEOTIDE SEQUENCE [LARGE SCALE GENOMIC DNA]</scope>
    <source>
        <strain evidence="7">ACA-DC 1533</strain>
    </source>
</reference>
<dbReference type="SUPFAM" id="SSF69593">
    <property type="entry name" value="Glycerol-3-phosphate (1)-acyltransferase"/>
    <property type="match status" value="1"/>
</dbReference>
<dbReference type="Proteomes" id="UP000051491">
    <property type="component" value="Unassembled WGS sequence"/>
</dbReference>
<evidence type="ECO:0000256" key="4">
    <source>
        <dbReference type="ARBA" id="ARBA00023315"/>
    </source>
</evidence>
<dbReference type="EMBL" id="LT630287">
    <property type="protein sequence ID" value="SFV41590.1"/>
    <property type="molecule type" value="Genomic_DNA"/>
</dbReference>
<feature type="domain" description="Phospholipid/glycerol acyltransferase" evidence="5">
    <location>
        <begin position="92"/>
        <end position="212"/>
    </location>
</feature>
<keyword evidence="1" id="KW-0808">Transferase</keyword>
<dbReference type="EMBL" id="JQBK01000016">
    <property type="protein sequence ID" value="KRN86594.1"/>
    <property type="molecule type" value="Genomic_DNA"/>
</dbReference>
<dbReference type="GO" id="GO:0006654">
    <property type="term" value="P:phosphatidic acid biosynthetic process"/>
    <property type="evidence" value="ECO:0007669"/>
    <property type="project" value="TreeGrafter"/>
</dbReference>
<keyword evidence="4" id="KW-0012">Acyltransferase</keyword>
<evidence type="ECO:0000256" key="2">
    <source>
        <dbReference type="ARBA" id="ARBA00023209"/>
    </source>
</evidence>
<dbReference type="RefSeq" id="WP_056988051.1">
    <property type="nucleotide sequence ID" value="NZ_JQBK01000016.1"/>
</dbReference>
<dbReference type="PATRIC" id="fig|89059.3.peg.617"/>
<evidence type="ECO:0000256" key="1">
    <source>
        <dbReference type="ARBA" id="ARBA00022679"/>
    </source>
</evidence>
<dbReference type="Proteomes" id="UP000190935">
    <property type="component" value="Chromosome I"/>
</dbReference>
<dbReference type="InterPro" id="IPR002123">
    <property type="entry name" value="Plipid/glycerol_acylTrfase"/>
</dbReference>
<dbReference type="KEGG" id="laca:LAC1533_2165"/>
<keyword evidence="2" id="KW-0443">Lipid metabolism</keyword>
<evidence type="ECO:0000256" key="3">
    <source>
        <dbReference type="ARBA" id="ARBA00023264"/>
    </source>
</evidence>
<proteinExistence type="predicted"/>
<dbReference type="SMART" id="SM00563">
    <property type="entry name" value="PlsC"/>
    <property type="match status" value="1"/>
</dbReference>
<dbReference type="STRING" id="89059.LAC1533_2165"/>
<protein>
    <recommendedName>
        <fullName evidence="5">Phospholipid/glycerol acyltransferase domain-containing protein</fullName>
    </recommendedName>
</protein>
<accession>A0A0R2KAU1</accession>
<dbReference type="Pfam" id="PF01553">
    <property type="entry name" value="Acyltransferase"/>
    <property type="match status" value="1"/>
</dbReference>
<gene>
    <name evidence="6" type="ORF">IV43_GL000597</name>
    <name evidence="7" type="ORF">LAC1533_2165</name>
</gene>